<sequence>MSSSEIDLYAELQGFDLEEIGPLSFAPGPMSPNQNLETSLSDLVSPSVSITSVDGSQVSGSGESNIDPETRLFGLRSVRGTTNLIPPGSVRSTPSPLPAWEVVRRRLSSNPSTLSIPEESSRTYGQLRDNSITLLEAMGNRRSIREAREMNRRISEFMQDVHSYGPTEESFRIRRRRSRAAAIARAHARTHARRLRAGSLNERSLAQPRDAVGLPLSLPAQVLRRGNSVSDCSQCSSDEEQNKIEGKNRKPTVPSHLTEWLYPI</sequence>
<reference evidence="2 3" key="2">
    <citation type="journal article" date="2007" name="PLoS Biol.">
        <title>Principles of genome evolution in the Drosophila melanogaster species group.</title>
        <authorList>
            <person name="Ranz J.M."/>
            <person name="Maurin D."/>
            <person name="Chan Y.S."/>
            <person name="von Grotthuss M."/>
            <person name="Hillier L.W."/>
            <person name="Roote J."/>
            <person name="Ashburner M."/>
            <person name="Bergman C.M."/>
        </authorList>
    </citation>
    <scope>NUCLEOTIDE SEQUENCE [LARGE SCALE GENOMIC DNA]</scope>
    <source>
        <strain evidence="3">Tai18E2 / Tucson 14021-0261.01</strain>
    </source>
</reference>
<dbReference type="EMBL" id="CM000159">
    <property type="protein sequence ID" value="EDW94519.1"/>
    <property type="molecule type" value="Genomic_DNA"/>
</dbReference>
<keyword evidence="3" id="KW-1185">Reference proteome</keyword>
<evidence type="ECO:0000313" key="3">
    <source>
        <dbReference type="Proteomes" id="UP000002282"/>
    </source>
</evidence>
<feature type="region of interest" description="Disordered" evidence="1">
    <location>
        <begin position="227"/>
        <end position="252"/>
    </location>
</feature>
<accession>B4PIG2</accession>
<dbReference type="AlphaFoldDB" id="B4PIG2"/>
<feature type="compositionally biased region" description="Polar residues" evidence="1">
    <location>
        <begin position="227"/>
        <end position="236"/>
    </location>
</feature>
<organism evidence="2 3">
    <name type="scientific">Drosophila yakuba</name>
    <name type="common">Fruit fly</name>
    <dbReference type="NCBI Taxonomy" id="7245"/>
    <lineage>
        <taxon>Eukaryota</taxon>
        <taxon>Metazoa</taxon>
        <taxon>Ecdysozoa</taxon>
        <taxon>Arthropoda</taxon>
        <taxon>Hexapoda</taxon>
        <taxon>Insecta</taxon>
        <taxon>Pterygota</taxon>
        <taxon>Neoptera</taxon>
        <taxon>Endopterygota</taxon>
        <taxon>Diptera</taxon>
        <taxon>Brachycera</taxon>
        <taxon>Muscomorpha</taxon>
        <taxon>Ephydroidea</taxon>
        <taxon>Drosophilidae</taxon>
        <taxon>Drosophila</taxon>
        <taxon>Sophophora</taxon>
    </lineage>
</organism>
<evidence type="ECO:0000313" key="2">
    <source>
        <dbReference type="EMBL" id="EDW94519.1"/>
    </source>
</evidence>
<gene>
    <name evidence="2" type="primary">Dyak\GE20008</name>
    <name evidence="2" type="synonym">dyak_GLEANR_3859</name>
    <name evidence="2" type="synonym">GE20008</name>
    <name evidence="2" type="ORF">Dyak_GE20008</name>
</gene>
<evidence type="ECO:0000256" key="1">
    <source>
        <dbReference type="SAM" id="MobiDB-lite"/>
    </source>
</evidence>
<dbReference type="OrthoDB" id="7872878at2759"/>
<dbReference type="KEGG" id="dya:Dyak_GE20008"/>
<name>B4PIG2_DROYA</name>
<dbReference type="OMA" id="HLSEWLY"/>
<protein>
    <submittedName>
        <fullName evidence="2">Uncharacterized protein</fullName>
    </submittedName>
</protein>
<dbReference type="Proteomes" id="UP000002282">
    <property type="component" value="Chromosome 3L"/>
</dbReference>
<dbReference type="HOGENOM" id="CLU_1054765_0_0_1"/>
<reference evidence="2 3" key="1">
    <citation type="journal article" date="2007" name="Nature">
        <title>Evolution of genes and genomes on the Drosophila phylogeny.</title>
        <authorList>
            <consortium name="Drosophila 12 Genomes Consortium"/>
            <person name="Clark A.G."/>
            <person name="Eisen M.B."/>
            <person name="Smith D.R."/>
            <person name="Bergman C.M."/>
            <person name="Oliver B."/>
            <person name="Markow T.A."/>
            <person name="Kaufman T.C."/>
            <person name="Kellis M."/>
            <person name="Gelbart W."/>
            <person name="Iyer V.N."/>
            <person name="Pollard D.A."/>
            <person name="Sackton T.B."/>
            <person name="Larracuente A.M."/>
            <person name="Singh N.D."/>
            <person name="Abad J.P."/>
            <person name="Abt D.N."/>
            <person name="Adryan B."/>
            <person name="Aguade M."/>
            <person name="Akashi H."/>
            <person name="Anderson W.W."/>
            <person name="Aquadro C.F."/>
            <person name="Ardell D.H."/>
            <person name="Arguello R."/>
            <person name="Artieri C.G."/>
            <person name="Barbash D.A."/>
            <person name="Barker D."/>
            <person name="Barsanti P."/>
            <person name="Batterham P."/>
            <person name="Batzoglou S."/>
            <person name="Begun D."/>
            <person name="Bhutkar A."/>
            <person name="Blanco E."/>
            <person name="Bosak S.A."/>
            <person name="Bradley R.K."/>
            <person name="Brand A.D."/>
            <person name="Brent M.R."/>
            <person name="Brooks A.N."/>
            <person name="Brown R.H."/>
            <person name="Butlin R.K."/>
            <person name="Caggese C."/>
            <person name="Calvi B.R."/>
            <person name="Bernardo de Carvalho A."/>
            <person name="Caspi A."/>
            <person name="Castrezana S."/>
            <person name="Celniker S.E."/>
            <person name="Chang J.L."/>
            <person name="Chapple C."/>
            <person name="Chatterji S."/>
            <person name="Chinwalla A."/>
            <person name="Civetta A."/>
            <person name="Clifton S.W."/>
            <person name="Comeron J.M."/>
            <person name="Costello J.C."/>
            <person name="Coyne J.A."/>
            <person name="Daub J."/>
            <person name="David R.G."/>
            <person name="Delcher A.L."/>
            <person name="Delehaunty K."/>
            <person name="Do C.B."/>
            <person name="Ebling H."/>
            <person name="Edwards K."/>
            <person name="Eickbush T."/>
            <person name="Evans J.D."/>
            <person name="Filipski A."/>
            <person name="Findeiss S."/>
            <person name="Freyhult E."/>
            <person name="Fulton L."/>
            <person name="Fulton R."/>
            <person name="Garcia A.C."/>
            <person name="Gardiner A."/>
            <person name="Garfield D.A."/>
            <person name="Garvin B.E."/>
            <person name="Gibson G."/>
            <person name="Gilbert D."/>
            <person name="Gnerre S."/>
            <person name="Godfrey J."/>
            <person name="Good R."/>
            <person name="Gotea V."/>
            <person name="Gravely B."/>
            <person name="Greenberg A.J."/>
            <person name="Griffiths-Jones S."/>
            <person name="Gross S."/>
            <person name="Guigo R."/>
            <person name="Gustafson E.A."/>
            <person name="Haerty W."/>
            <person name="Hahn M.W."/>
            <person name="Halligan D.L."/>
            <person name="Halpern A.L."/>
            <person name="Halter G.M."/>
            <person name="Han M.V."/>
            <person name="Heger A."/>
            <person name="Hillier L."/>
            <person name="Hinrichs A.S."/>
            <person name="Holmes I."/>
            <person name="Hoskins R.A."/>
            <person name="Hubisz M.J."/>
            <person name="Hultmark D."/>
            <person name="Huntley M.A."/>
            <person name="Jaffe D.B."/>
            <person name="Jagadeeshan S."/>
            <person name="Jeck W.R."/>
            <person name="Johnson J."/>
            <person name="Jones C.D."/>
            <person name="Jordan W.C."/>
            <person name="Karpen G.H."/>
            <person name="Kataoka E."/>
            <person name="Keightley P.D."/>
            <person name="Kheradpour P."/>
            <person name="Kirkness E.F."/>
            <person name="Koerich L.B."/>
            <person name="Kristiansen K."/>
            <person name="Kudrna D."/>
            <person name="Kulathinal R.J."/>
            <person name="Kumar S."/>
            <person name="Kwok R."/>
            <person name="Lander E."/>
            <person name="Langley C.H."/>
            <person name="Lapoint R."/>
            <person name="Lazzaro B.P."/>
            <person name="Lee S.J."/>
            <person name="Levesque L."/>
            <person name="Li R."/>
            <person name="Lin C.F."/>
            <person name="Lin M.F."/>
            <person name="Lindblad-Toh K."/>
            <person name="Llopart A."/>
            <person name="Long M."/>
            <person name="Low L."/>
            <person name="Lozovsky E."/>
            <person name="Lu J."/>
            <person name="Luo M."/>
            <person name="Machado C.A."/>
            <person name="Makalowski W."/>
            <person name="Marzo M."/>
            <person name="Matsuda M."/>
            <person name="Matzkin L."/>
            <person name="McAllister B."/>
            <person name="McBride C.S."/>
            <person name="McKernan B."/>
            <person name="McKernan K."/>
            <person name="Mendez-Lago M."/>
            <person name="Minx P."/>
            <person name="Mollenhauer M.U."/>
            <person name="Montooth K."/>
            <person name="Mount S.M."/>
            <person name="Mu X."/>
            <person name="Myers E."/>
            <person name="Negre B."/>
            <person name="Newfeld S."/>
            <person name="Nielsen R."/>
            <person name="Noor M.A."/>
            <person name="O'Grady P."/>
            <person name="Pachter L."/>
            <person name="Papaceit M."/>
            <person name="Parisi M.J."/>
            <person name="Parisi M."/>
            <person name="Parts L."/>
            <person name="Pedersen J.S."/>
            <person name="Pesole G."/>
            <person name="Phillippy A.M."/>
            <person name="Ponting C.P."/>
            <person name="Pop M."/>
            <person name="Porcelli D."/>
            <person name="Powell J.R."/>
            <person name="Prohaska S."/>
            <person name="Pruitt K."/>
            <person name="Puig M."/>
            <person name="Quesneville H."/>
            <person name="Ram K.R."/>
            <person name="Rand D."/>
            <person name="Rasmussen M.D."/>
            <person name="Reed L.K."/>
            <person name="Reenan R."/>
            <person name="Reily A."/>
            <person name="Remington K.A."/>
            <person name="Rieger T.T."/>
            <person name="Ritchie M.G."/>
            <person name="Robin C."/>
            <person name="Rogers Y.H."/>
            <person name="Rohde C."/>
            <person name="Rozas J."/>
            <person name="Rubenfield M.J."/>
            <person name="Ruiz A."/>
            <person name="Russo S."/>
            <person name="Salzberg S.L."/>
            <person name="Sanchez-Gracia A."/>
            <person name="Saranga D.J."/>
            <person name="Sato H."/>
            <person name="Schaeffer S.W."/>
            <person name="Schatz M.C."/>
            <person name="Schlenke T."/>
            <person name="Schwartz R."/>
            <person name="Segarra C."/>
            <person name="Singh R.S."/>
            <person name="Sirot L."/>
            <person name="Sirota M."/>
            <person name="Sisneros N.B."/>
            <person name="Smith C.D."/>
            <person name="Smith T.F."/>
            <person name="Spieth J."/>
            <person name="Stage D.E."/>
            <person name="Stark A."/>
            <person name="Stephan W."/>
            <person name="Strausberg R.L."/>
            <person name="Strempel S."/>
            <person name="Sturgill D."/>
            <person name="Sutton G."/>
            <person name="Sutton G.G."/>
            <person name="Tao W."/>
            <person name="Teichmann S."/>
            <person name="Tobari Y.N."/>
            <person name="Tomimura Y."/>
            <person name="Tsolas J.M."/>
            <person name="Valente V.L."/>
            <person name="Venter E."/>
            <person name="Venter J.C."/>
            <person name="Vicario S."/>
            <person name="Vieira F.G."/>
            <person name="Vilella A.J."/>
            <person name="Villasante A."/>
            <person name="Walenz B."/>
            <person name="Wang J."/>
            <person name="Wasserman M."/>
            <person name="Watts T."/>
            <person name="Wilson D."/>
            <person name="Wilson R.K."/>
            <person name="Wing R.A."/>
            <person name="Wolfner M.F."/>
            <person name="Wong A."/>
            <person name="Wong G.K."/>
            <person name="Wu C.I."/>
            <person name="Wu G."/>
            <person name="Yamamoto D."/>
            <person name="Yang H.P."/>
            <person name="Yang S.P."/>
            <person name="Yorke J.A."/>
            <person name="Yoshida K."/>
            <person name="Zdobnov E."/>
            <person name="Zhang P."/>
            <person name="Zhang Y."/>
            <person name="Zimin A.V."/>
            <person name="Baldwin J."/>
            <person name="Abdouelleil A."/>
            <person name="Abdulkadir J."/>
            <person name="Abebe A."/>
            <person name="Abera B."/>
            <person name="Abreu J."/>
            <person name="Acer S.C."/>
            <person name="Aftuck L."/>
            <person name="Alexander A."/>
            <person name="An P."/>
            <person name="Anderson E."/>
            <person name="Anderson S."/>
            <person name="Arachi H."/>
            <person name="Azer M."/>
            <person name="Bachantsang P."/>
            <person name="Barry A."/>
            <person name="Bayul T."/>
            <person name="Berlin A."/>
            <person name="Bessette D."/>
            <person name="Bloom T."/>
            <person name="Blye J."/>
            <person name="Boguslavskiy L."/>
            <person name="Bonnet C."/>
            <person name="Boukhgalter B."/>
            <person name="Bourzgui I."/>
            <person name="Brown A."/>
            <person name="Cahill P."/>
            <person name="Channer S."/>
            <person name="Cheshatsang Y."/>
            <person name="Chuda L."/>
            <person name="Citroen M."/>
            <person name="Collymore A."/>
            <person name="Cooke P."/>
            <person name="Costello M."/>
            <person name="D'Aco K."/>
            <person name="Daza R."/>
            <person name="De Haan G."/>
            <person name="DeGray S."/>
            <person name="DeMaso C."/>
            <person name="Dhargay N."/>
            <person name="Dooley K."/>
            <person name="Dooley E."/>
            <person name="Doricent M."/>
            <person name="Dorje P."/>
            <person name="Dorjee K."/>
            <person name="Dupes A."/>
            <person name="Elong R."/>
            <person name="Falk J."/>
            <person name="Farina A."/>
            <person name="Faro S."/>
            <person name="Ferguson D."/>
            <person name="Fisher S."/>
            <person name="Foley C.D."/>
            <person name="Franke A."/>
            <person name="Friedrich D."/>
            <person name="Gadbois L."/>
            <person name="Gearin G."/>
            <person name="Gearin C.R."/>
            <person name="Giannoukos G."/>
            <person name="Goode T."/>
            <person name="Graham J."/>
            <person name="Grandbois E."/>
            <person name="Grewal S."/>
            <person name="Gyaltsen K."/>
            <person name="Hafez N."/>
            <person name="Hagos B."/>
            <person name="Hall J."/>
            <person name="Henson C."/>
            <person name="Hollinger A."/>
            <person name="Honan T."/>
            <person name="Huard M.D."/>
            <person name="Hughes L."/>
            <person name="Hurhula B."/>
            <person name="Husby M.E."/>
            <person name="Kamat A."/>
            <person name="Kanga B."/>
            <person name="Kashin S."/>
            <person name="Khazanovich D."/>
            <person name="Kisner P."/>
            <person name="Lance K."/>
            <person name="Lara M."/>
            <person name="Lee W."/>
            <person name="Lennon N."/>
            <person name="Letendre F."/>
            <person name="LeVine R."/>
            <person name="Lipovsky A."/>
            <person name="Liu X."/>
            <person name="Liu J."/>
            <person name="Liu S."/>
            <person name="Lokyitsang T."/>
            <person name="Lokyitsang Y."/>
            <person name="Lubonja R."/>
            <person name="Lui A."/>
            <person name="MacDonald P."/>
            <person name="Magnisalis V."/>
            <person name="Maru K."/>
            <person name="Matthews C."/>
            <person name="McCusker W."/>
            <person name="McDonough S."/>
            <person name="Mehta T."/>
            <person name="Meldrim J."/>
            <person name="Meneus L."/>
            <person name="Mihai O."/>
            <person name="Mihalev A."/>
            <person name="Mihova T."/>
            <person name="Mittelman R."/>
            <person name="Mlenga V."/>
            <person name="Montmayeur A."/>
            <person name="Mulrain L."/>
            <person name="Navidi A."/>
            <person name="Naylor J."/>
            <person name="Negash T."/>
            <person name="Nguyen T."/>
            <person name="Nguyen N."/>
            <person name="Nicol R."/>
            <person name="Norbu C."/>
            <person name="Norbu N."/>
            <person name="Novod N."/>
            <person name="O'Neill B."/>
            <person name="Osman S."/>
            <person name="Markiewicz E."/>
            <person name="Oyono O.L."/>
            <person name="Patti C."/>
            <person name="Phunkhang P."/>
            <person name="Pierre F."/>
            <person name="Priest M."/>
            <person name="Raghuraman S."/>
            <person name="Rege F."/>
            <person name="Reyes R."/>
            <person name="Rise C."/>
            <person name="Rogov P."/>
            <person name="Ross K."/>
            <person name="Ryan E."/>
            <person name="Settipalli S."/>
            <person name="Shea T."/>
            <person name="Sherpa N."/>
            <person name="Shi L."/>
            <person name="Shih D."/>
            <person name="Sparrow T."/>
            <person name="Spaulding J."/>
            <person name="Stalker J."/>
            <person name="Stange-Thomann N."/>
            <person name="Stavropoulos S."/>
            <person name="Stone C."/>
            <person name="Strader C."/>
            <person name="Tesfaye S."/>
            <person name="Thomson T."/>
            <person name="Thoulutsang Y."/>
            <person name="Thoulutsang D."/>
            <person name="Topham K."/>
            <person name="Topping I."/>
            <person name="Tsamla T."/>
            <person name="Vassiliev H."/>
            <person name="Vo A."/>
            <person name="Wangchuk T."/>
            <person name="Wangdi T."/>
            <person name="Weiand M."/>
            <person name="Wilkinson J."/>
            <person name="Wilson A."/>
            <person name="Yadav S."/>
            <person name="Young G."/>
            <person name="Yu Q."/>
            <person name="Zembek L."/>
            <person name="Zhong D."/>
            <person name="Zimmer A."/>
            <person name="Zwirko Z."/>
            <person name="Jaffe D.B."/>
            <person name="Alvarez P."/>
            <person name="Brockman W."/>
            <person name="Butler J."/>
            <person name="Chin C."/>
            <person name="Gnerre S."/>
            <person name="Grabherr M."/>
            <person name="Kleber M."/>
            <person name="Mauceli E."/>
            <person name="MacCallum I."/>
        </authorList>
    </citation>
    <scope>NUCLEOTIDE SEQUENCE [LARGE SCALE GENOMIC DNA]</scope>
    <source>
        <strain evidence="3">Tai18E2 / Tucson 14021-0261.01</strain>
    </source>
</reference>
<proteinExistence type="predicted"/>
<dbReference type="PhylomeDB" id="B4PIG2"/>